<keyword evidence="1" id="KW-0175">Coiled coil</keyword>
<keyword evidence="3" id="KW-1185">Reference proteome</keyword>
<dbReference type="RefSeq" id="WP_133851544.1">
    <property type="nucleotide sequence ID" value="NZ_SNXZ01000004.1"/>
</dbReference>
<accession>A0A4R6S9L4</accession>
<reference evidence="2 3" key="1">
    <citation type="submission" date="2019-03" db="EMBL/GenBank/DDBJ databases">
        <title>Genomic Encyclopedia of Type Strains, Phase IV (KMG-IV): sequencing the most valuable type-strain genomes for metagenomic binning, comparative biology and taxonomic classification.</title>
        <authorList>
            <person name="Goeker M."/>
        </authorList>
    </citation>
    <scope>NUCLEOTIDE SEQUENCE [LARGE SCALE GENOMIC DNA]</scope>
    <source>
        <strain evidence="2 3">DSM 45361</strain>
    </source>
</reference>
<dbReference type="Gene3D" id="1.10.287.2610">
    <property type="match status" value="1"/>
</dbReference>
<feature type="coiled-coil region" evidence="1">
    <location>
        <begin position="5"/>
        <end position="53"/>
    </location>
</feature>
<protein>
    <submittedName>
        <fullName evidence="2">Uncharacterized protein</fullName>
    </submittedName>
</protein>
<gene>
    <name evidence="2" type="ORF">EV186_104136</name>
</gene>
<dbReference type="OrthoDB" id="3577251at2"/>
<comment type="caution">
    <text evidence="2">The sequence shown here is derived from an EMBL/GenBank/DDBJ whole genome shotgun (WGS) entry which is preliminary data.</text>
</comment>
<sequence length="120" mass="13261">MERDIASANENAEQARAQAAAARALASGADHDVADVRQQLRAHTQTLNALRQTQLDHYREFTDFRTETQANFAKINENFAKVNENFATVNANFTKIESTLAAFAVGQMHITRLIEGLAGK</sequence>
<dbReference type="EMBL" id="SNXZ01000004">
    <property type="protein sequence ID" value="TDP96154.1"/>
    <property type="molecule type" value="Genomic_DNA"/>
</dbReference>
<evidence type="ECO:0000313" key="3">
    <source>
        <dbReference type="Proteomes" id="UP000295444"/>
    </source>
</evidence>
<dbReference type="Proteomes" id="UP000295444">
    <property type="component" value="Unassembled WGS sequence"/>
</dbReference>
<evidence type="ECO:0000256" key="1">
    <source>
        <dbReference type="SAM" id="Coils"/>
    </source>
</evidence>
<evidence type="ECO:0000313" key="2">
    <source>
        <dbReference type="EMBL" id="TDP96154.1"/>
    </source>
</evidence>
<organism evidence="2 3">
    <name type="scientific">Labedaea rhizosphaerae</name>
    <dbReference type="NCBI Taxonomy" id="598644"/>
    <lineage>
        <taxon>Bacteria</taxon>
        <taxon>Bacillati</taxon>
        <taxon>Actinomycetota</taxon>
        <taxon>Actinomycetes</taxon>
        <taxon>Pseudonocardiales</taxon>
        <taxon>Pseudonocardiaceae</taxon>
        <taxon>Labedaea</taxon>
    </lineage>
</organism>
<proteinExistence type="predicted"/>
<dbReference type="AlphaFoldDB" id="A0A4R6S9L4"/>
<name>A0A4R6S9L4_LABRH</name>